<protein>
    <submittedName>
        <fullName evidence="3">DUF1700 domain-containing protein</fullName>
    </submittedName>
</protein>
<reference evidence="4" key="1">
    <citation type="journal article" date="2019" name="Int. J. Syst. Evol. Microbiol.">
        <title>The Global Catalogue of Microorganisms (GCM) 10K type strain sequencing project: providing services to taxonomists for standard genome sequencing and annotation.</title>
        <authorList>
            <consortium name="The Broad Institute Genomics Platform"/>
            <consortium name="The Broad Institute Genome Sequencing Center for Infectious Disease"/>
            <person name="Wu L."/>
            <person name="Ma J."/>
        </authorList>
    </citation>
    <scope>NUCLEOTIDE SEQUENCE [LARGE SCALE GENOMIC DNA]</scope>
    <source>
        <strain evidence="4">CCM 7480</strain>
    </source>
</reference>
<dbReference type="RefSeq" id="WP_379734040.1">
    <property type="nucleotide sequence ID" value="NZ_JBHRVV010000001.1"/>
</dbReference>
<feature type="transmembrane region" description="Helical" evidence="2">
    <location>
        <begin position="232"/>
        <end position="256"/>
    </location>
</feature>
<dbReference type="Proteomes" id="UP001595665">
    <property type="component" value="Unassembled WGS sequence"/>
</dbReference>
<proteinExistence type="predicted"/>
<gene>
    <name evidence="3" type="ORF">ACFOPH_05490</name>
</gene>
<dbReference type="Pfam" id="PF22564">
    <property type="entry name" value="HAAS"/>
    <property type="match status" value="1"/>
</dbReference>
<sequence length="273" mass="28730">MGKLEYLDALKRAMLGLPPELQAKTLAWYEQRFVDGTAAGRQEAEIASELDDPKKVALTLRANSHMAAFAEQKNPANLLRVCASALGLLVFNLFMAIPAAVFGSLLAALYIGALGFYVSGIAITASGLSGANELVLDGPLRHVSIDDGAPERVRARISISETGITIDDGDDALDGPAPPSGAAAGTDPDSGADAELDRDETSRVVRGAERMAGSSLRISTELDEDSRMTQTVLGLGMVLGGIVLFLVSIVVTRYAALGVKRYLQMNLSLLRGA</sequence>
<feature type="compositionally biased region" description="Low complexity" evidence="1">
    <location>
        <begin position="180"/>
        <end position="189"/>
    </location>
</feature>
<accession>A0ABV7PEV3</accession>
<feature type="region of interest" description="Disordered" evidence="1">
    <location>
        <begin position="165"/>
        <end position="199"/>
    </location>
</feature>
<keyword evidence="4" id="KW-1185">Reference proteome</keyword>
<comment type="caution">
    <text evidence="3">The sequence shown here is derived from an EMBL/GenBank/DDBJ whole genome shotgun (WGS) entry which is preliminary data.</text>
</comment>
<keyword evidence="2" id="KW-0472">Membrane</keyword>
<dbReference type="EMBL" id="JBHRVV010000001">
    <property type="protein sequence ID" value="MFC3457699.1"/>
    <property type="molecule type" value="Genomic_DNA"/>
</dbReference>
<organism evidence="3 4">
    <name type="scientific">Massilia haematophila</name>
    <dbReference type="NCBI Taxonomy" id="457923"/>
    <lineage>
        <taxon>Bacteria</taxon>
        <taxon>Pseudomonadati</taxon>
        <taxon>Pseudomonadota</taxon>
        <taxon>Betaproteobacteria</taxon>
        <taxon>Burkholderiales</taxon>
        <taxon>Oxalobacteraceae</taxon>
        <taxon>Telluria group</taxon>
        <taxon>Massilia</taxon>
    </lineage>
</organism>
<evidence type="ECO:0000313" key="4">
    <source>
        <dbReference type="Proteomes" id="UP001595665"/>
    </source>
</evidence>
<evidence type="ECO:0000256" key="2">
    <source>
        <dbReference type="SAM" id="Phobius"/>
    </source>
</evidence>
<name>A0ABV7PEV3_9BURK</name>
<evidence type="ECO:0000256" key="1">
    <source>
        <dbReference type="SAM" id="MobiDB-lite"/>
    </source>
</evidence>
<evidence type="ECO:0000313" key="3">
    <source>
        <dbReference type="EMBL" id="MFC3457699.1"/>
    </source>
</evidence>
<feature type="transmembrane region" description="Helical" evidence="2">
    <location>
        <begin position="107"/>
        <end position="131"/>
    </location>
</feature>
<keyword evidence="2" id="KW-1133">Transmembrane helix</keyword>
<keyword evidence="2" id="KW-0812">Transmembrane</keyword>